<accession>A0A919B338</accession>
<sequence length="125" mass="13146">MTGEMRHAGGPADGCAACGGGGAADGVVDRQWRHVLGMDAQLVEPSVVRALYGQPRLRELFPVVSHGVVYLSRRAEHPWTDDVPVLHRRAGGGFVVIRHSDGVTLGESDSLQEAVGLVVGNLPTG</sequence>
<name>A0A919B338_9ACTN</name>
<dbReference type="EMBL" id="BNBD01000003">
    <property type="protein sequence ID" value="GHF40810.1"/>
    <property type="molecule type" value="Genomic_DNA"/>
</dbReference>
<gene>
    <name evidence="1" type="ORF">GCM10010218_22780</name>
</gene>
<reference evidence="1" key="1">
    <citation type="journal article" date="2014" name="Int. J. Syst. Evol. Microbiol.">
        <title>Complete genome sequence of Corynebacterium casei LMG S-19264T (=DSM 44701T), isolated from a smear-ripened cheese.</title>
        <authorList>
            <consortium name="US DOE Joint Genome Institute (JGI-PGF)"/>
            <person name="Walter F."/>
            <person name="Albersmeier A."/>
            <person name="Kalinowski J."/>
            <person name="Ruckert C."/>
        </authorList>
    </citation>
    <scope>NUCLEOTIDE SEQUENCE</scope>
    <source>
        <strain evidence="1">JCM 4059</strain>
    </source>
</reference>
<reference evidence="1" key="2">
    <citation type="submission" date="2020-09" db="EMBL/GenBank/DDBJ databases">
        <authorList>
            <person name="Sun Q."/>
            <person name="Ohkuma M."/>
        </authorList>
    </citation>
    <scope>NUCLEOTIDE SEQUENCE</scope>
    <source>
        <strain evidence="1">JCM 4059</strain>
    </source>
</reference>
<proteinExistence type="predicted"/>
<dbReference type="InterPro" id="IPR045682">
    <property type="entry name" value="DUF6193"/>
</dbReference>
<keyword evidence="2" id="KW-1185">Reference proteome</keyword>
<evidence type="ECO:0000313" key="1">
    <source>
        <dbReference type="EMBL" id="GHF40810.1"/>
    </source>
</evidence>
<dbReference type="Proteomes" id="UP000638313">
    <property type="component" value="Unassembled WGS sequence"/>
</dbReference>
<comment type="caution">
    <text evidence="1">The sequence shown here is derived from an EMBL/GenBank/DDBJ whole genome shotgun (WGS) entry which is preliminary data.</text>
</comment>
<dbReference type="RefSeq" id="WP_308440242.1">
    <property type="nucleotide sequence ID" value="NZ_BNBD01000003.1"/>
</dbReference>
<organism evidence="1 2">
    <name type="scientific">Streptomyces mashuensis</name>
    <dbReference type="NCBI Taxonomy" id="33904"/>
    <lineage>
        <taxon>Bacteria</taxon>
        <taxon>Bacillati</taxon>
        <taxon>Actinomycetota</taxon>
        <taxon>Actinomycetes</taxon>
        <taxon>Kitasatosporales</taxon>
        <taxon>Streptomycetaceae</taxon>
        <taxon>Streptomyces</taxon>
    </lineage>
</organism>
<dbReference type="AlphaFoldDB" id="A0A919B338"/>
<evidence type="ECO:0000313" key="2">
    <source>
        <dbReference type="Proteomes" id="UP000638313"/>
    </source>
</evidence>
<dbReference type="Pfam" id="PF19692">
    <property type="entry name" value="DUF6193"/>
    <property type="match status" value="1"/>
</dbReference>
<protein>
    <submittedName>
        <fullName evidence="1">Uncharacterized protein</fullName>
    </submittedName>
</protein>